<proteinExistence type="predicted"/>
<gene>
    <name evidence="1" type="ORF">HNQ81_001114</name>
</gene>
<dbReference type="EMBL" id="JACHEO010000004">
    <property type="protein sequence ID" value="MBB5347398.1"/>
    <property type="molecule type" value="Genomic_DNA"/>
</dbReference>
<protein>
    <submittedName>
        <fullName evidence="1">Uncharacterized protein</fullName>
    </submittedName>
</protein>
<sequence>MAEYSQKNYPLIRSTFFQSNCGDRLDAAVVRTGR</sequence>
<comment type="caution">
    <text evidence="1">The sequence shown here is derived from an EMBL/GenBank/DDBJ whole genome shotgun (WGS) entry which is preliminary data.</text>
</comment>
<keyword evidence="2" id="KW-1185">Reference proteome</keyword>
<evidence type="ECO:0000313" key="2">
    <source>
        <dbReference type="Proteomes" id="UP000539642"/>
    </source>
</evidence>
<evidence type="ECO:0000313" key="1">
    <source>
        <dbReference type="EMBL" id="MBB5347398.1"/>
    </source>
</evidence>
<name>A0A840UXJ0_9BACT</name>
<dbReference type="Proteomes" id="UP000539642">
    <property type="component" value="Unassembled WGS sequence"/>
</dbReference>
<organism evidence="1 2">
    <name type="scientific">Desulfoprunum benzoelyticum</name>
    <dbReference type="NCBI Taxonomy" id="1506996"/>
    <lineage>
        <taxon>Bacteria</taxon>
        <taxon>Pseudomonadati</taxon>
        <taxon>Thermodesulfobacteriota</taxon>
        <taxon>Desulfobulbia</taxon>
        <taxon>Desulfobulbales</taxon>
        <taxon>Desulfobulbaceae</taxon>
        <taxon>Desulfoprunum</taxon>
    </lineage>
</organism>
<accession>A0A840UXJ0</accession>
<dbReference type="AlphaFoldDB" id="A0A840UXJ0"/>
<reference evidence="1 2" key="1">
    <citation type="submission" date="2020-08" db="EMBL/GenBank/DDBJ databases">
        <title>Genomic Encyclopedia of Type Strains, Phase IV (KMG-IV): sequencing the most valuable type-strain genomes for metagenomic binning, comparative biology and taxonomic classification.</title>
        <authorList>
            <person name="Goeker M."/>
        </authorList>
    </citation>
    <scope>NUCLEOTIDE SEQUENCE [LARGE SCALE GENOMIC DNA]</scope>
    <source>
        <strain evidence="1 2">DSM 28570</strain>
    </source>
</reference>